<proteinExistence type="predicted"/>
<reference evidence="3 4" key="1">
    <citation type="submission" date="2025-04" db="UniProtKB">
        <authorList>
            <consortium name="RefSeq"/>
        </authorList>
    </citation>
    <scope>IDENTIFICATION</scope>
</reference>
<dbReference type="RefSeq" id="XP_024940051.1">
    <property type="nucleotide sequence ID" value="XM_025084283.1"/>
</dbReference>
<feature type="signal peptide" evidence="1">
    <location>
        <begin position="1"/>
        <end position="21"/>
    </location>
</feature>
<dbReference type="Proteomes" id="UP000694920">
    <property type="component" value="Unplaced"/>
</dbReference>
<evidence type="ECO:0000313" key="4">
    <source>
        <dbReference type="RefSeq" id="XP_024940051.1"/>
    </source>
</evidence>
<dbReference type="GeneID" id="107267071"/>
<sequence>MVKLLLEFILLMWLSINYINAENCQGHDRVKFLCPDGQDKTKERCCFSVVPGERYVGLYCCSMQEYESINLDNDCNYSYKKNNCELLVTDLFKYNHQMKV</sequence>
<evidence type="ECO:0000313" key="3">
    <source>
        <dbReference type="RefSeq" id="XP_015593796.1"/>
    </source>
</evidence>
<keyword evidence="2" id="KW-1185">Reference proteome</keyword>
<dbReference type="AlphaFoldDB" id="A0AAJ7BT89"/>
<organism evidence="2 3">
    <name type="scientific">Cephus cinctus</name>
    <name type="common">Wheat stem sawfly</name>
    <dbReference type="NCBI Taxonomy" id="211228"/>
    <lineage>
        <taxon>Eukaryota</taxon>
        <taxon>Metazoa</taxon>
        <taxon>Ecdysozoa</taxon>
        <taxon>Arthropoda</taxon>
        <taxon>Hexapoda</taxon>
        <taxon>Insecta</taxon>
        <taxon>Pterygota</taxon>
        <taxon>Neoptera</taxon>
        <taxon>Endopterygota</taxon>
        <taxon>Hymenoptera</taxon>
        <taxon>Cephoidea</taxon>
        <taxon>Cephidae</taxon>
        <taxon>Cephus</taxon>
    </lineage>
</organism>
<evidence type="ECO:0000313" key="2">
    <source>
        <dbReference type="Proteomes" id="UP000694920"/>
    </source>
</evidence>
<accession>A0AAJ7BT89</accession>
<feature type="chain" id="PRO_5044708613" evidence="1">
    <location>
        <begin position="22"/>
        <end position="100"/>
    </location>
</feature>
<protein>
    <submittedName>
        <fullName evidence="3 4">Uncharacterized protein LOC107267071 isoform X1</fullName>
    </submittedName>
</protein>
<evidence type="ECO:0000256" key="1">
    <source>
        <dbReference type="SAM" id="SignalP"/>
    </source>
</evidence>
<name>A0AAJ7BT89_CEPCN</name>
<gene>
    <name evidence="3 4" type="primary">LOC107267071</name>
</gene>
<dbReference type="RefSeq" id="XP_015593796.1">
    <property type="nucleotide sequence ID" value="XM_015738310.1"/>
</dbReference>
<dbReference type="KEGG" id="ccin:107267071"/>
<keyword evidence="1" id="KW-0732">Signal</keyword>